<protein>
    <submittedName>
        <fullName evidence="5">Crp/Fnr family transcriptional regulator</fullName>
    </submittedName>
</protein>
<feature type="domain" description="HTH crp-type" evidence="4">
    <location>
        <begin position="154"/>
        <end position="228"/>
    </location>
</feature>
<dbReference type="EMBL" id="JALKHS010000004">
    <property type="protein sequence ID" value="MCK0530353.1"/>
    <property type="molecule type" value="Genomic_DNA"/>
</dbReference>
<keyword evidence="6" id="KW-1185">Reference proteome</keyword>
<dbReference type="RefSeq" id="WP_247229889.1">
    <property type="nucleotide sequence ID" value="NZ_JALKHS010000004.1"/>
</dbReference>
<evidence type="ECO:0000256" key="1">
    <source>
        <dbReference type="ARBA" id="ARBA00023015"/>
    </source>
</evidence>
<dbReference type="Gene3D" id="2.60.120.10">
    <property type="entry name" value="Jelly Rolls"/>
    <property type="match status" value="1"/>
</dbReference>
<evidence type="ECO:0000313" key="6">
    <source>
        <dbReference type="Proteomes" id="UP001203512"/>
    </source>
</evidence>
<dbReference type="SMART" id="SM00100">
    <property type="entry name" value="cNMP"/>
    <property type="match status" value="1"/>
</dbReference>
<dbReference type="PANTHER" id="PTHR24567">
    <property type="entry name" value="CRP FAMILY TRANSCRIPTIONAL REGULATORY PROTEIN"/>
    <property type="match status" value="1"/>
</dbReference>
<keyword evidence="3" id="KW-0804">Transcription</keyword>
<dbReference type="PROSITE" id="PS51063">
    <property type="entry name" value="HTH_CRP_2"/>
    <property type="match status" value="1"/>
</dbReference>
<reference evidence="5 6" key="1">
    <citation type="submission" date="2022-04" db="EMBL/GenBank/DDBJ databases">
        <authorList>
            <person name="Huq M.A."/>
        </authorList>
    </citation>
    <scope>NUCLEOTIDE SEQUENCE [LARGE SCALE GENOMIC DNA]</scope>
    <source>
        <strain evidence="5 6">MAH-33</strain>
    </source>
</reference>
<dbReference type="InterPro" id="IPR050397">
    <property type="entry name" value="Env_Response_Regulators"/>
</dbReference>
<dbReference type="Pfam" id="PF13545">
    <property type="entry name" value="HTH_Crp_2"/>
    <property type="match status" value="1"/>
</dbReference>
<dbReference type="InterPro" id="IPR036388">
    <property type="entry name" value="WH-like_DNA-bd_sf"/>
</dbReference>
<name>A0ABT0DTC3_9SPHN</name>
<accession>A0ABT0DTC3</accession>
<dbReference type="SUPFAM" id="SSF46785">
    <property type="entry name" value="Winged helix' DNA-binding domain"/>
    <property type="match status" value="1"/>
</dbReference>
<dbReference type="Gene3D" id="1.10.10.10">
    <property type="entry name" value="Winged helix-like DNA-binding domain superfamily/Winged helix DNA-binding domain"/>
    <property type="match status" value="1"/>
</dbReference>
<dbReference type="InterPro" id="IPR014710">
    <property type="entry name" value="RmlC-like_jellyroll"/>
</dbReference>
<dbReference type="InterPro" id="IPR036390">
    <property type="entry name" value="WH_DNA-bd_sf"/>
</dbReference>
<dbReference type="InterPro" id="IPR012318">
    <property type="entry name" value="HTH_CRP"/>
</dbReference>
<keyword evidence="1" id="KW-0805">Transcription regulation</keyword>
<proteinExistence type="predicted"/>
<dbReference type="SUPFAM" id="SSF51206">
    <property type="entry name" value="cAMP-binding domain-like"/>
    <property type="match status" value="1"/>
</dbReference>
<evidence type="ECO:0000256" key="2">
    <source>
        <dbReference type="ARBA" id="ARBA00023125"/>
    </source>
</evidence>
<dbReference type="SMART" id="SM00419">
    <property type="entry name" value="HTH_CRP"/>
    <property type="match status" value="1"/>
</dbReference>
<gene>
    <name evidence="5" type="ORF">MU848_02010</name>
</gene>
<evidence type="ECO:0000259" key="4">
    <source>
        <dbReference type="PROSITE" id="PS51063"/>
    </source>
</evidence>
<evidence type="ECO:0000313" key="5">
    <source>
        <dbReference type="EMBL" id="MCK0530353.1"/>
    </source>
</evidence>
<evidence type="ECO:0000256" key="3">
    <source>
        <dbReference type="ARBA" id="ARBA00023163"/>
    </source>
</evidence>
<dbReference type="PANTHER" id="PTHR24567:SF68">
    <property type="entry name" value="DNA-BINDING TRANSCRIPTIONAL DUAL REGULATOR CRP"/>
    <property type="match status" value="1"/>
</dbReference>
<dbReference type="InterPro" id="IPR000595">
    <property type="entry name" value="cNMP-bd_dom"/>
</dbReference>
<keyword evidence="2" id="KW-0238">DNA-binding</keyword>
<dbReference type="InterPro" id="IPR018490">
    <property type="entry name" value="cNMP-bd_dom_sf"/>
</dbReference>
<sequence>MRAVPDDSSPLAFSQARLAEFRSPSPAELEIFSSLAGPVQQIARNRTIRREGDAPQSVYLLLDGWALSSMTLADGGRQILKVHLPGDILGTPSMALDKAAETLTALTPVKLRSVSLSAFGSLFTRAPHMAALMFLSVQQERVMLMDRLCSIGRTSAECRLADFLVHLHSRLSVIQPGIGPRFEHPLTQEQIGDVIGLTAVHVNRVFRTLEDKKLILRDGHMIELLDMPALRKLSGVPSRTLAQDLSWLPKPLP</sequence>
<dbReference type="Pfam" id="PF00027">
    <property type="entry name" value="cNMP_binding"/>
    <property type="match status" value="1"/>
</dbReference>
<comment type="caution">
    <text evidence="5">The sequence shown here is derived from an EMBL/GenBank/DDBJ whole genome shotgun (WGS) entry which is preliminary data.</text>
</comment>
<organism evidence="5 6">
    <name type="scientific">Sphingobium agri</name>
    <dbReference type="NCBI Taxonomy" id="2933566"/>
    <lineage>
        <taxon>Bacteria</taxon>
        <taxon>Pseudomonadati</taxon>
        <taxon>Pseudomonadota</taxon>
        <taxon>Alphaproteobacteria</taxon>
        <taxon>Sphingomonadales</taxon>
        <taxon>Sphingomonadaceae</taxon>
        <taxon>Sphingobium</taxon>
    </lineage>
</organism>
<dbReference type="CDD" id="cd00038">
    <property type="entry name" value="CAP_ED"/>
    <property type="match status" value="1"/>
</dbReference>
<dbReference type="Proteomes" id="UP001203512">
    <property type="component" value="Unassembled WGS sequence"/>
</dbReference>